<organism evidence="2 3">
    <name type="scientific">Peribacillus simplex NBRC 15720 = DSM 1321</name>
    <dbReference type="NCBI Taxonomy" id="1349754"/>
    <lineage>
        <taxon>Bacteria</taxon>
        <taxon>Bacillati</taxon>
        <taxon>Bacillota</taxon>
        <taxon>Bacilli</taxon>
        <taxon>Bacillales</taxon>
        <taxon>Bacillaceae</taxon>
        <taxon>Peribacillus</taxon>
    </lineage>
</organism>
<reference evidence="2 3" key="1">
    <citation type="submission" date="2016-10" db="EMBL/GenBank/DDBJ databases">
        <title>The whole genome sequencing and assembly of Bacillus simplex DSM 1321 strain.</title>
        <authorList>
            <person name="Park M.-K."/>
            <person name="Lee Y.-J."/>
            <person name="Yi H."/>
            <person name="Bahn Y.-S."/>
            <person name="Kim J.F."/>
            <person name="Lee D.-W."/>
        </authorList>
    </citation>
    <scope>NUCLEOTIDE SEQUENCE [LARGE SCALE GENOMIC DNA]</scope>
    <source>
        <strain evidence="2 3">DSM 1321</strain>
    </source>
</reference>
<dbReference type="GeneID" id="56474817"/>
<dbReference type="AlphaFoldDB" id="A0A223EKJ0"/>
<proteinExistence type="predicted"/>
<evidence type="ECO:0000256" key="1">
    <source>
        <dbReference type="SAM" id="Phobius"/>
    </source>
</evidence>
<keyword evidence="1" id="KW-0472">Membrane</keyword>
<name>A0A223EKJ0_9BACI</name>
<feature type="transmembrane region" description="Helical" evidence="1">
    <location>
        <begin position="76"/>
        <end position="102"/>
    </location>
</feature>
<keyword evidence="1" id="KW-1133">Transmembrane helix</keyword>
<keyword evidence="1" id="KW-0812">Transmembrane</keyword>
<protein>
    <submittedName>
        <fullName evidence="2">Uncharacterized protein</fullName>
    </submittedName>
</protein>
<evidence type="ECO:0000313" key="3">
    <source>
        <dbReference type="Proteomes" id="UP000214618"/>
    </source>
</evidence>
<dbReference type="Proteomes" id="UP000214618">
    <property type="component" value="Chromosome"/>
</dbReference>
<dbReference type="OrthoDB" id="2428268at2"/>
<gene>
    <name evidence="2" type="ORF">BS1321_18800</name>
</gene>
<feature type="transmembrane region" description="Helical" evidence="1">
    <location>
        <begin position="7"/>
        <end position="32"/>
    </location>
</feature>
<feature type="transmembrane region" description="Helical" evidence="1">
    <location>
        <begin position="38"/>
        <end position="55"/>
    </location>
</feature>
<dbReference type="RefSeq" id="WP_063232599.1">
    <property type="nucleotide sequence ID" value="NZ_BCVO01000003.1"/>
</dbReference>
<sequence>MRVLLELIRIILIFGIAGTIISTIVNGIYINIGVNMNQYGWLGSIAILILLFVWYRNKLQFSGWYSGKGKEKLPKMASQILILCSLFLLCAPPILSMLQMIFQ</sequence>
<accession>A0A223EKJ0</accession>
<evidence type="ECO:0000313" key="2">
    <source>
        <dbReference type="EMBL" id="ASS95772.1"/>
    </source>
</evidence>
<dbReference type="EMBL" id="CP017704">
    <property type="protein sequence ID" value="ASS95772.1"/>
    <property type="molecule type" value="Genomic_DNA"/>
</dbReference>